<evidence type="ECO:0000256" key="1">
    <source>
        <dbReference type="ARBA" id="ARBA00006787"/>
    </source>
</evidence>
<comment type="cofactor">
    <cofactor evidence="4">
        <name>Fe(2+)</name>
        <dbReference type="ChEBI" id="CHEBI:29033"/>
    </cofactor>
    <text evidence="4">Binds 1 Fe(2+) ion per subunit.</text>
</comment>
<dbReference type="Pfam" id="PF03055">
    <property type="entry name" value="RPE65"/>
    <property type="match status" value="1"/>
</dbReference>
<organism evidence="6 7">
    <name type="scientific">Paracoccus aminophilus JCM 7686</name>
    <dbReference type="NCBI Taxonomy" id="1367847"/>
    <lineage>
        <taxon>Bacteria</taxon>
        <taxon>Pseudomonadati</taxon>
        <taxon>Pseudomonadota</taxon>
        <taxon>Alphaproteobacteria</taxon>
        <taxon>Rhodobacterales</taxon>
        <taxon>Paracoccaceae</taxon>
        <taxon>Paracoccus</taxon>
    </lineage>
</organism>
<geneLocation type="plasmid" evidence="6 7">
    <name>pAMI4</name>
</geneLocation>
<keyword evidence="7" id="KW-1185">Reference proteome</keyword>
<reference evidence="6 7" key="1">
    <citation type="journal article" date="2014" name="BMC Genomics">
        <title>Architecture and functions of a multipartite genome of the methylotrophic bacterium Paracoccus aminophilus JCM 7686, containing primary and secondary chromids.</title>
        <authorList>
            <person name="Dziewit L."/>
            <person name="Czarnecki J."/>
            <person name="Wibberg D."/>
            <person name="Radlinska M."/>
            <person name="Mrozek P."/>
            <person name="Szymczak M."/>
            <person name="Schluter A."/>
            <person name="Puhler A."/>
            <person name="Bartosik D."/>
        </authorList>
    </citation>
    <scope>NUCLEOTIDE SEQUENCE [LARGE SCALE GENOMIC DNA]</scope>
    <source>
        <strain evidence="6">JCM 7686</strain>
        <plasmid evidence="7">Plasmid pAMI4</plasmid>
    </source>
</reference>
<keyword evidence="2 4" id="KW-0479">Metal-binding</keyword>
<proteinExistence type="inferred from homology"/>
<keyword evidence="3 4" id="KW-0408">Iron</keyword>
<dbReference type="GO" id="GO:0016702">
    <property type="term" value="F:oxidoreductase activity, acting on single donors with incorporation of molecular oxygen, incorporation of two atoms of oxygen"/>
    <property type="evidence" value="ECO:0007669"/>
    <property type="project" value="InterPro"/>
</dbReference>
<dbReference type="EMBL" id="CP006652">
    <property type="protein sequence ID" value="AGT10998.1"/>
    <property type="molecule type" value="Genomic_DNA"/>
</dbReference>
<dbReference type="AlphaFoldDB" id="S5YHQ8"/>
<keyword evidence="6" id="KW-0614">Plasmid</keyword>
<dbReference type="Proteomes" id="UP000015480">
    <property type="component" value="Plasmid pAMI4"/>
</dbReference>
<dbReference type="EC" id="1.13.11.-" evidence="4"/>
<evidence type="ECO:0000256" key="4">
    <source>
        <dbReference type="RuleBase" id="RU364048"/>
    </source>
</evidence>
<evidence type="ECO:0000313" key="6">
    <source>
        <dbReference type="EMBL" id="AGT10998.1"/>
    </source>
</evidence>
<keyword evidence="4" id="KW-0560">Oxidoreductase</keyword>
<keyword evidence="4" id="KW-0223">Dioxygenase</keyword>
<dbReference type="GO" id="GO:0046872">
    <property type="term" value="F:metal ion binding"/>
    <property type="evidence" value="ECO:0007669"/>
    <property type="project" value="UniProtKB-KW"/>
</dbReference>
<dbReference type="InterPro" id="IPR004294">
    <property type="entry name" value="Carotenoid_Oase"/>
</dbReference>
<protein>
    <recommendedName>
        <fullName evidence="4">Dioxygenase</fullName>
        <ecNumber evidence="4">1.13.11.-</ecNumber>
    </recommendedName>
</protein>
<evidence type="ECO:0000313" key="7">
    <source>
        <dbReference type="Proteomes" id="UP000015480"/>
    </source>
</evidence>
<sequence length="160" mass="17167">MIHGLRTSGGQAEWYRNRRVDTPALTEGKAVLTDQGTIDLTASAAGTSVIAHTGRILALQEINPPFELTSELAALGAYDYDGALKAMMTALPRIFPRTGELLFFGSSPLAPHLTYHIADVQGRLVHGEFLNGSGPTSSTVGNRPPWSPSTASKPISRRRQ</sequence>
<name>S5YHQ8_PARAH</name>
<dbReference type="OrthoDB" id="6636843at2"/>
<dbReference type="PATRIC" id="fig|1367847.3.peg.3959"/>
<evidence type="ECO:0000256" key="3">
    <source>
        <dbReference type="ARBA" id="ARBA00023004"/>
    </source>
</evidence>
<dbReference type="HOGENOM" id="CLU_1650485_0_0_5"/>
<comment type="similarity">
    <text evidence="1 4">Belongs to the carotenoid oxygenase family.</text>
</comment>
<evidence type="ECO:0000256" key="2">
    <source>
        <dbReference type="ARBA" id="ARBA00022723"/>
    </source>
</evidence>
<evidence type="ECO:0000256" key="5">
    <source>
        <dbReference type="SAM" id="MobiDB-lite"/>
    </source>
</evidence>
<accession>S5YHQ8</accession>
<feature type="region of interest" description="Disordered" evidence="5">
    <location>
        <begin position="134"/>
        <end position="160"/>
    </location>
</feature>
<dbReference type="eggNOG" id="COG3670">
    <property type="taxonomic scope" value="Bacteria"/>
</dbReference>
<gene>
    <name evidence="6" type="ORF">JCM7686_pAMI4p310</name>
</gene>
<dbReference type="KEGG" id="pami:JCM7686_pAMI4p310"/>